<dbReference type="AlphaFoldDB" id="A0AAU9LPD7"/>
<dbReference type="Proteomes" id="UP001157418">
    <property type="component" value="Unassembled WGS sequence"/>
</dbReference>
<name>A0AAU9LPD7_9ASTR</name>
<sequence length="117" mass="12909">MDATDVNPWGKQVLPSKKVVSYSSSGKFSKKMSQKFHKTKVAAASGAKKIKASASAGVNWLKIKSSEQMARHINADYALFADKALRCYLIKKTQSDKNRSLRVSNSGEINANDTLYH</sequence>
<accession>A0AAU9LPD7</accession>
<protein>
    <submittedName>
        <fullName evidence="1">Uncharacterized protein</fullName>
    </submittedName>
</protein>
<comment type="caution">
    <text evidence="1">The sequence shown here is derived from an EMBL/GenBank/DDBJ whole genome shotgun (WGS) entry which is preliminary data.</text>
</comment>
<reference evidence="1 2" key="1">
    <citation type="submission" date="2022-01" db="EMBL/GenBank/DDBJ databases">
        <authorList>
            <person name="Xiong W."/>
            <person name="Schranz E."/>
        </authorList>
    </citation>
    <scope>NUCLEOTIDE SEQUENCE [LARGE SCALE GENOMIC DNA]</scope>
</reference>
<gene>
    <name evidence="1" type="ORF">LVIROSA_LOCUS2224</name>
</gene>
<keyword evidence="2" id="KW-1185">Reference proteome</keyword>
<proteinExistence type="predicted"/>
<organism evidence="1 2">
    <name type="scientific">Lactuca virosa</name>
    <dbReference type="NCBI Taxonomy" id="75947"/>
    <lineage>
        <taxon>Eukaryota</taxon>
        <taxon>Viridiplantae</taxon>
        <taxon>Streptophyta</taxon>
        <taxon>Embryophyta</taxon>
        <taxon>Tracheophyta</taxon>
        <taxon>Spermatophyta</taxon>
        <taxon>Magnoliopsida</taxon>
        <taxon>eudicotyledons</taxon>
        <taxon>Gunneridae</taxon>
        <taxon>Pentapetalae</taxon>
        <taxon>asterids</taxon>
        <taxon>campanulids</taxon>
        <taxon>Asterales</taxon>
        <taxon>Asteraceae</taxon>
        <taxon>Cichorioideae</taxon>
        <taxon>Cichorieae</taxon>
        <taxon>Lactucinae</taxon>
        <taxon>Lactuca</taxon>
    </lineage>
</organism>
<evidence type="ECO:0000313" key="2">
    <source>
        <dbReference type="Proteomes" id="UP001157418"/>
    </source>
</evidence>
<dbReference type="EMBL" id="CAKMRJ010000001">
    <property type="protein sequence ID" value="CAH1414303.1"/>
    <property type="molecule type" value="Genomic_DNA"/>
</dbReference>
<evidence type="ECO:0000313" key="1">
    <source>
        <dbReference type="EMBL" id="CAH1414303.1"/>
    </source>
</evidence>